<dbReference type="EMBL" id="PTJC01000005">
    <property type="protein sequence ID" value="PPK88658.1"/>
    <property type="molecule type" value="Genomic_DNA"/>
</dbReference>
<evidence type="ECO:0000313" key="2">
    <source>
        <dbReference type="EMBL" id="PPK88658.1"/>
    </source>
</evidence>
<reference evidence="2 3" key="1">
    <citation type="submission" date="2018-02" db="EMBL/GenBank/DDBJ databases">
        <title>Genomic Encyclopedia of Archaeal and Bacterial Type Strains, Phase II (KMG-II): from individual species to whole genera.</title>
        <authorList>
            <person name="Goeker M."/>
        </authorList>
    </citation>
    <scope>NUCLEOTIDE SEQUENCE [LARGE SCALE GENOMIC DNA]</scope>
    <source>
        <strain evidence="2 3">DSM 29526</strain>
    </source>
</reference>
<feature type="region of interest" description="Disordered" evidence="1">
    <location>
        <begin position="1"/>
        <end position="38"/>
    </location>
</feature>
<name>A0A2S6IAY5_9BACT</name>
<dbReference type="AlphaFoldDB" id="A0A2S6IAY5"/>
<proteinExistence type="predicted"/>
<protein>
    <submittedName>
        <fullName evidence="2">Uncharacterized protein</fullName>
    </submittedName>
</protein>
<sequence>MKDGRVQRMKGYEPNESATRKDERTGMLMLETTDRLKD</sequence>
<dbReference type="Proteomes" id="UP000237662">
    <property type="component" value="Unassembled WGS sequence"/>
</dbReference>
<evidence type="ECO:0000313" key="3">
    <source>
        <dbReference type="Proteomes" id="UP000237662"/>
    </source>
</evidence>
<comment type="caution">
    <text evidence="2">The sequence shown here is derived from an EMBL/GenBank/DDBJ whole genome shotgun (WGS) entry which is preliminary data.</text>
</comment>
<accession>A0A2S6IAY5</accession>
<feature type="compositionally biased region" description="Basic and acidic residues" evidence="1">
    <location>
        <begin position="1"/>
        <end position="25"/>
    </location>
</feature>
<evidence type="ECO:0000256" key="1">
    <source>
        <dbReference type="SAM" id="MobiDB-lite"/>
    </source>
</evidence>
<keyword evidence="3" id="KW-1185">Reference proteome</keyword>
<gene>
    <name evidence="2" type="ORF">CLV84_1628</name>
</gene>
<organism evidence="2 3">
    <name type="scientific">Neolewinella xylanilytica</name>
    <dbReference type="NCBI Taxonomy" id="1514080"/>
    <lineage>
        <taxon>Bacteria</taxon>
        <taxon>Pseudomonadati</taxon>
        <taxon>Bacteroidota</taxon>
        <taxon>Saprospiria</taxon>
        <taxon>Saprospirales</taxon>
        <taxon>Lewinellaceae</taxon>
        <taxon>Neolewinella</taxon>
    </lineage>
</organism>